<keyword evidence="3" id="KW-1185">Reference proteome</keyword>
<keyword evidence="1" id="KW-0732">Signal</keyword>
<reference evidence="2" key="1">
    <citation type="submission" date="2020-06" db="EMBL/GenBank/DDBJ databases">
        <title>WGS assembly of Ceratodon purpureus strain R40.</title>
        <authorList>
            <person name="Carey S.B."/>
            <person name="Jenkins J."/>
            <person name="Shu S."/>
            <person name="Lovell J.T."/>
            <person name="Sreedasyam A."/>
            <person name="Maumus F."/>
            <person name="Tiley G.P."/>
            <person name="Fernandez-Pozo N."/>
            <person name="Barry K."/>
            <person name="Chen C."/>
            <person name="Wang M."/>
            <person name="Lipzen A."/>
            <person name="Daum C."/>
            <person name="Saski C.A."/>
            <person name="Payton A.C."/>
            <person name="Mcbreen J.C."/>
            <person name="Conrad R.E."/>
            <person name="Kollar L.M."/>
            <person name="Olsson S."/>
            <person name="Huttunen S."/>
            <person name="Landis J.B."/>
            <person name="Wickett N.J."/>
            <person name="Johnson M.G."/>
            <person name="Rensing S.A."/>
            <person name="Grimwood J."/>
            <person name="Schmutz J."/>
            <person name="Mcdaniel S.F."/>
        </authorList>
    </citation>
    <scope>NUCLEOTIDE SEQUENCE</scope>
    <source>
        <strain evidence="2">R40</strain>
    </source>
</reference>
<evidence type="ECO:0000313" key="2">
    <source>
        <dbReference type="EMBL" id="KAG0554659.1"/>
    </source>
</evidence>
<dbReference type="Pfam" id="PF06830">
    <property type="entry name" value="Root_cap"/>
    <property type="match status" value="1"/>
</dbReference>
<dbReference type="InterPro" id="IPR009646">
    <property type="entry name" value="Root_cap"/>
</dbReference>
<dbReference type="EMBL" id="CM026433">
    <property type="protein sequence ID" value="KAG0554659.1"/>
    <property type="molecule type" value="Genomic_DNA"/>
</dbReference>
<organism evidence="2 3">
    <name type="scientific">Ceratodon purpureus</name>
    <name type="common">Fire moss</name>
    <name type="synonym">Dicranum purpureum</name>
    <dbReference type="NCBI Taxonomy" id="3225"/>
    <lineage>
        <taxon>Eukaryota</taxon>
        <taxon>Viridiplantae</taxon>
        <taxon>Streptophyta</taxon>
        <taxon>Embryophyta</taxon>
        <taxon>Bryophyta</taxon>
        <taxon>Bryophytina</taxon>
        <taxon>Bryopsida</taxon>
        <taxon>Dicranidae</taxon>
        <taxon>Pseudoditrichales</taxon>
        <taxon>Ditrichaceae</taxon>
        <taxon>Ceratodon</taxon>
    </lineage>
</organism>
<feature type="chain" id="PRO_5035908873" evidence="1">
    <location>
        <begin position="32"/>
        <end position="456"/>
    </location>
</feature>
<protein>
    <submittedName>
        <fullName evidence="2">Uncharacterized protein</fullName>
    </submittedName>
</protein>
<feature type="signal peptide" evidence="1">
    <location>
        <begin position="1"/>
        <end position="31"/>
    </location>
</feature>
<accession>A0A8T0G9I6</accession>
<evidence type="ECO:0000313" key="3">
    <source>
        <dbReference type="Proteomes" id="UP000822688"/>
    </source>
</evidence>
<dbReference type="PANTHER" id="PTHR31656">
    <property type="entry name" value="ROOT CAP DOMAIN-CONTAINING PROTEIN"/>
    <property type="match status" value="1"/>
</dbReference>
<evidence type="ECO:0000256" key="1">
    <source>
        <dbReference type="SAM" id="SignalP"/>
    </source>
</evidence>
<proteinExistence type="predicted"/>
<sequence>MIMAPSLRMISTLAPVTLTFLVLCTTLVVHAAPIVPDNCPTGCDQFPGSLGATFLFGDLATPLGYKQVTAICPGTEQARDCQRIASPPDVYDQVAPTFRCCDKFRIATGSHFFQTSVDITNDENIRVSQYRSSRRTEQLDWQDNQYIGCNEGSPVDNPYQQVIFDSPVVIPVGSPVGINYTRITEIEACYYPYNGPLPPPPPPPGSVTGDPKVVGGDGVVFYFHGRKDHDFCLVSDSDLHVNAHFIGKRPAGRTRDFTWVQALGFVDGSHTLTIAAKRVANWDSAIDHLEFIYNGEALALNLESLWTSPGGVMTLKRTNATNSVDLEIKEKMGVSLNAVPIGKHESDVHHYGITSDDCFAHMDMQFRFYNLSAAVDGVLGQTYQPGFVNPVTRGVAMPVMGGADRFASSSLLATDCAVSRYTATAAVLVSATPSLAAACGSSGLAHGFPGGITCRR</sequence>
<name>A0A8T0G9I6_CERPU</name>
<comment type="caution">
    <text evidence="2">The sequence shown here is derived from an EMBL/GenBank/DDBJ whole genome shotgun (WGS) entry which is preliminary data.</text>
</comment>
<dbReference type="Proteomes" id="UP000822688">
    <property type="component" value="Chromosome 12"/>
</dbReference>
<gene>
    <name evidence="2" type="ORF">KC19_12G109000</name>
</gene>
<dbReference type="AlphaFoldDB" id="A0A8T0G9I6"/>